<evidence type="ECO:0000256" key="12">
    <source>
        <dbReference type="ARBA" id="ARBA00022860"/>
    </source>
</evidence>
<proteinExistence type="inferred from homology"/>
<dbReference type="PRINTS" id="PR00114">
    <property type="entry name" value="STPHPHTASE"/>
</dbReference>
<dbReference type="Pfam" id="PF00226">
    <property type="entry name" value="DnaJ"/>
    <property type="match status" value="1"/>
</dbReference>
<feature type="compositionally biased region" description="Polar residues" evidence="23">
    <location>
        <begin position="632"/>
        <end position="644"/>
    </location>
</feature>
<feature type="region of interest" description="Disordered" evidence="23">
    <location>
        <begin position="1400"/>
        <end position="1430"/>
    </location>
</feature>
<dbReference type="Pfam" id="PF00225">
    <property type="entry name" value="Kinesin"/>
    <property type="match status" value="1"/>
</dbReference>
<protein>
    <recommendedName>
        <fullName evidence="21">Serine/threonine-protein phosphatase</fullName>
        <ecNumber evidence="21">3.1.3.16</ecNumber>
    </recommendedName>
</protein>
<feature type="region of interest" description="Disordered" evidence="23">
    <location>
        <begin position="492"/>
        <end position="526"/>
    </location>
</feature>
<feature type="compositionally biased region" description="Low complexity" evidence="23">
    <location>
        <begin position="1512"/>
        <end position="1524"/>
    </location>
</feature>
<dbReference type="Pfam" id="PF00149">
    <property type="entry name" value="Metallophos"/>
    <property type="match status" value="1"/>
</dbReference>
<dbReference type="InterPro" id="IPR036397">
    <property type="entry name" value="RNaseH_sf"/>
</dbReference>
<dbReference type="GO" id="GO:0003777">
    <property type="term" value="F:microtubule motor activity"/>
    <property type="evidence" value="ECO:0007669"/>
    <property type="project" value="InterPro"/>
</dbReference>
<dbReference type="GO" id="GO:0046872">
    <property type="term" value="F:metal ion binding"/>
    <property type="evidence" value="ECO:0007669"/>
    <property type="project" value="UniProtKB-KW"/>
</dbReference>
<keyword evidence="14 24" id="KW-1133">Transmembrane helix</keyword>
<evidence type="ECO:0000256" key="24">
    <source>
        <dbReference type="SAM" id="Phobius"/>
    </source>
</evidence>
<dbReference type="GO" id="GO:0008017">
    <property type="term" value="F:microtubule binding"/>
    <property type="evidence" value="ECO:0007669"/>
    <property type="project" value="InterPro"/>
</dbReference>
<dbReference type="InterPro" id="IPR015399">
    <property type="entry name" value="DUF1977_DnaJ-like"/>
</dbReference>
<keyword evidence="13" id="KW-0904">Protein phosphatase</keyword>
<dbReference type="PANTHER" id="PTHR45673">
    <property type="entry name" value="SERINE/THREONINE-PROTEIN PHOSPHATASE 2B CATALYTIC SUBUNIT 1-RELATED"/>
    <property type="match status" value="1"/>
</dbReference>
<dbReference type="EMBL" id="JAGTTL010000022">
    <property type="protein sequence ID" value="KAK6305618.1"/>
    <property type="molecule type" value="Genomic_DNA"/>
</dbReference>
<comment type="similarity">
    <text evidence="4">Belongs to the PPP phosphatase family. PP-2B subfamily.</text>
</comment>
<evidence type="ECO:0000256" key="3">
    <source>
        <dbReference type="ARBA" id="ARBA00004389"/>
    </source>
</evidence>
<keyword evidence="9" id="KW-0256">Endoplasmic reticulum</keyword>
<dbReference type="InterPro" id="IPR041751">
    <property type="entry name" value="MPP_PP2B"/>
</dbReference>
<dbReference type="PRINTS" id="PR00625">
    <property type="entry name" value="JDOMAIN"/>
</dbReference>
<evidence type="ECO:0000256" key="6">
    <source>
        <dbReference type="ARBA" id="ARBA00022723"/>
    </source>
</evidence>
<feature type="compositionally biased region" description="Basic and acidic residues" evidence="23">
    <location>
        <begin position="1400"/>
        <end position="1413"/>
    </location>
</feature>
<dbReference type="InterPro" id="IPR006186">
    <property type="entry name" value="Ser/Thr-sp_prot-phosphatase"/>
</dbReference>
<dbReference type="SUPFAM" id="SSF56300">
    <property type="entry name" value="Metallo-dependent phosphatases"/>
    <property type="match status" value="1"/>
</dbReference>
<dbReference type="CDD" id="cd21787">
    <property type="entry name" value="RBD_KIF20A"/>
    <property type="match status" value="1"/>
</dbReference>
<feature type="coiled-coil region" evidence="22">
    <location>
        <begin position="2528"/>
        <end position="2555"/>
    </location>
</feature>
<dbReference type="GO" id="GO:0033192">
    <property type="term" value="F:calmodulin-dependent protein phosphatase activity"/>
    <property type="evidence" value="ECO:0007669"/>
    <property type="project" value="InterPro"/>
</dbReference>
<dbReference type="InterPro" id="IPR019821">
    <property type="entry name" value="Kinesin_motor_CS"/>
</dbReference>
<dbReference type="PROSITE" id="PS00636">
    <property type="entry name" value="DNAJ_1"/>
    <property type="match status" value="1"/>
</dbReference>
<dbReference type="SUPFAM" id="SSF52540">
    <property type="entry name" value="P-loop containing nucleoside triphosphate hydrolases"/>
    <property type="match status" value="1"/>
</dbReference>
<evidence type="ECO:0000313" key="28">
    <source>
        <dbReference type="Proteomes" id="UP001356427"/>
    </source>
</evidence>
<keyword evidence="22" id="KW-0175">Coiled coil</keyword>
<dbReference type="SMART" id="SM00156">
    <property type="entry name" value="PP2Ac"/>
    <property type="match status" value="1"/>
</dbReference>
<feature type="compositionally biased region" description="Basic and acidic residues" evidence="23">
    <location>
        <begin position="1496"/>
        <end position="1511"/>
    </location>
</feature>
<dbReference type="Gene3D" id="3.40.850.10">
    <property type="entry name" value="Kinesin motor domain"/>
    <property type="match status" value="1"/>
</dbReference>
<keyword evidence="15" id="KW-0408">Iron</keyword>
<keyword evidence="6" id="KW-0479">Metal-binding</keyword>
<evidence type="ECO:0000256" key="14">
    <source>
        <dbReference type="ARBA" id="ARBA00022989"/>
    </source>
</evidence>
<dbReference type="CDD" id="cd06257">
    <property type="entry name" value="DnaJ"/>
    <property type="match status" value="1"/>
</dbReference>
<dbReference type="PROSITE" id="PS00125">
    <property type="entry name" value="SER_THR_PHOSPHATASE"/>
    <property type="match status" value="1"/>
</dbReference>
<dbReference type="CDD" id="cd07416">
    <property type="entry name" value="MPP_PP2B"/>
    <property type="match status" value="1"/>
</dbReference>
<dbReference type="GO" id="GO:0007018">
    <property type="term" value="P:microtubule-based movement"/>
    <property type="evidence" value="ECO:0007669"/>
    <property type="project" value="InterPro"/>
</dbReference>
<organism evidence="27 28">
    <name type="scientific">Coregonus suidteri</name>
    <dbReference type="NCBI Taxonomy" id="861788"/>
    <lineage>
        <taxon>Eukaryota</taxon>
        <taxon>Metazoa</taxon>
        <taxon>Chordata</taxon>
        <taxon>Craniata</taxon>
        <taxon>Vertebrata</taxon>
        <taxon>Euteleostomi</taxon>
        <taxon>Actinopterygii</taxon>
        <taxon>Neopterygii</taxon>
        <taxon>Teleostei</taxon>
        <taxon>Protacanthopterygii</taxon>
        <taxon>Salmoniformes</taxon>
        <taxon>Salmonidae</taxon>
        <taxon>Coregoninae</taxon>
        <taxon>Coregonus</taxon>
    </lineage>
</organism>
<keyword evidence="8 21" id="KW-0378">Hydrolase</keyword>
<dbReference type="InterPro" id="IPR026247">
    <property type="entry name" value="ECSCR"/>
</dbReference>
<comment type="cofactor">
    <cofactor evidence="1">
        <name>Zn(2+)</name>
        <dbReference type="ChEBI" id="CHEBI:29105"/>
    </cofactor>
</comment>
<feature type="region of interest" description="Disordered" evidence="23">
    <location>
        <begin position="564"/>
        <end position="644"/>
    </location>
</feature>
<dbReference type="PROSITE" id="PS00411">
    <property type="entry name" value="KINESIN_MOTOR_1"/>
    <property type="match status" value="1"/>
</dbReference>
<dbReference type="Pfam" id="PF15820">
    <property type="entry name" value="ECSCR"/>
    <property type="match status" value="1"/>
</dbReference>
<dbReference type="PROSITE" id="PS50067">
    <property type="entry name" value="KINESIN_MOTOR_2"/>
    <property type="match status" value="1"/>
</dbReference>
<dbReference type="Gene3D" id="1.10.287.110">
    <property type="entry name" value="DnaJ domain"/>
    <property type="match status" value="1"/>
</dbReference>
<dbReference type="InterPro" id="IPR038717">
    <property type="entry name" value="Tc1-like_DDE_dom"/>
</dbReference>
<comment type="subcellular location">
    <subcellularLocation>
        <location evidence="3">Endoplasmic reticulum membrane</location>
        <topology evidence="3">Single-pass membrane protein</topology>
    </subcellularLocation>
</comment>
<dbReference type="GO" id="GO:0005524">
    <property type="term" value="F:ATP binding"/>
    <property type="evidence" value="ECO:0007669"/>
    <property type="project" value="UniProtKB-UniRule"/>
</dbReference>
<feature type="region of interest" description="Disordered" evidence="23">
    <location>
        <begin position="1448"/>
        <end position="1524"/>
    </location>
</feature>
<comment type="similarity">
    <text evidence="20">Belongs to the TRAFAC class myosin-kinesin ATPase superfamily. Kinesin family.</text>
</comment>
<dbReference type="Proteomes" id="UP001356427">
    <property type="component" value="Unassembled WGS sequence"/>
</dbReference>
<evidence type="ECO:0000259" key="26">
    <source>
        <dbReference type="PROSITE" id="PS50076"/>
    </source>
</evidence>
<keyword evidence="5 24" id="KW-0812">Transmembrane</keyword>
<dbReference type="PROSITE" id="PS50076">
    <property type="entry name" value="DNAJ_2"/>
    <property type="match status" value="1"/>
</dbReference>
<evidence type="ECO:0000256" key="18">
    <source>
        <dbReference type="ARBA" id="ARBA00047761"/>
    </source>
</evidence>
<dbReference type="SUPFAM" id="SSF46565">
    <property type="entry name" value="Chaperone J-domain"/>
    <property type="match status" value="1"/>
</dbReference>
<evidence type="ECO:0000259" key="25">
    <source>
        <dbReference type="PROSITE" id="PS50067"/>
    </source>
</evidence>
<dbReference type="GO" id="GO:0097720">
    <property type="term" value="P:calcineurin-mediated signaling"/>
    <property type="evidence" value="ECO:0007669"/>
    <property type="project" value="InterPro"/>
</dbReference>
<dbReference type="SMART" id="SM00129">
    <property type="entry name" value="KISc"/>
    <property type="match status" value="1"/>
</dbReference>
<evidence type="ECO:0000256" key="9">
    <source>
        <dbReference type="ARBA" id="ARBA00022824"/>
    </source>
</evidence>
<reference evidence="27 28" key="1">
    <citation type="submission" date="2021-04" db="EMBL/GenBank/DDBJ databases">
        <authorList>
            <person name="De Guttry C."/>
            <person name="Zahm M."/>
            <person name="Klopp C."/>
            <person name="Cabau C."/>
            <person name="Louis A."/>
            <person name="Berthelot C."/>
            <person name="Parey E."/>
            <person name="Roest Crollius H."/>
            <person name="Montfort J."/>
            <person name="Robinson-Rechavi M."/>
            <person name="Bucao C."/>
            <person name="Bouchez O."/>
            <person name="Gislard M."/>
            <person name="Lluch J."/>
            <person name="Milhes M."/>
            <person name="Lampietro C."/>
            <person name="Lopez Roques C."/>
            <person name="Donnadieu C."/>
            <person name="Braasch I."/>
            <person name="Desvignes T."/>
            <person name="Postlethwait J."/>
            <person name="Bobe J."/>
            <person name="Wedekind C."/>
            <person name="Guiguen Y."/>
        </authorList>
    </citation>
    <scope>NUCLEOTIDE SEQUENCE [LARGE SCALE GENOMIC DNA]</scope>
    <source>
        <strain evidence="27">Cs_M1</strain>
        <tissue evidence="27">Blood</tissue>
    </source>
</reference>
<dbReference type="Gene3D" id="3.60.21.10">
    <property type="match status" value="1"/>
</dbReference>
<dbReference type="GO" id="GO:0005516">
    <property type="term" value="F:calmodulin binding"/>
    <property type="evidence" value="ECO:0007669"/>
    <property type="project" value="UniProtKB-KW"/>
</dbReference>
<evidence type="ECO:0000256" key="22">
    <source>
        <dbReference type="SAM" id="Coils"/>
    </source>
</evidence>
<dbReference type="InterPro" id="IPR029052">
    <property type="entry name" value="Metallo-depent_PP-like"/>
</dbReference>
<dbReference type="FunFam" id="3.60.21.10:FF:000002">
    <property type="entry name" value="Serine/threonine-protein phosphatase"/>
    <property type="match status" value="1"/>
</dbReference>
<feature type="transmembrane region" description="Helical" evidence="24">
    <location>
        <begin position="653"/>
        <end position="676"/>
    </location>
</feature>
<evidence type="ECO:0000256" key="1">
    <source>
        <dbReference type="ARBA" id="ARBA00001947"/>
    </source>
</evidence>
<dbReference type="InterPro" id="IPR036961">
    <property type="entry name" value="Kinesin_motor_dom_sf"/>
</dbReference>
<feature type="coiled-coil region" evidence="22">
    <location>
        <begin position="2469"/>
        <end position="2500"/>
    </location>
</feature>
<feature type="compositionally biased region" description="Polar residues" evidence="23">
    <location>
        <begin position="694"/>
        <end position="705"/>
    </location>
</feature>
<dbReference type="SMART" id="SM00271">
    <property type="entry name" value="DnaJ"/>
    <property type="match status" value="1"/>
</dbReference>
<accession>A0AAN8L9T3</accession>
<comment type="catalytic activity">
    <reaction evidence="18">
        <text>O-phospho-L-seryl-[protein] + H2O = L-seryl-[protein] + phosphate</text>
        <dbReference type="Rhea" id="RHEA:20629"/>
        <dbReference type="Rhea" id="RHEA-COMP:9863"/>
        <dbReference type="Rhea" id="RHEA-COMP:11604"/>
        <dbReference type="ChEBI" id="CHEBI:15377"/>
        <dbReference type="ChEBI" id="CHEBI:29999"/>
        <dbReference type="ChEBI" id="CHEBI:43474"/>
        <dbReference type="ChEBI" id="CHEBI:83421"/>
        <dbReference type="EC" id="3.1.3.16"/>
    </reaction>
</comment>
<keyword evidence="20" id="KW-0505">Motor protein</keyword>
<feature type="domain" description="J" evidence="26">
    <location>
        <begin position="857"/>
        <end position="921"/>
    </location>
</feature>
<evidence type="ECO:0000256" key="7">
    <source>
        <dbReference type="ARBA" id="ARBA00022741"/>
    </source>
</evidence>
<comment type="caution">
    <text evidence="27">The sequence shown here is derived from an EMBL/GenBank/DDBJ whole genome shotgun (WGS) entry which is preliminary data.</text>
</comment>
<evidence type="ECO:0000256" key="4">
    <source>
        <dbReference type="ARBA" id="ARBA00009905"/>
    </source>
</evidence>
<dbReference type="GO" id="GO:0005789">
    <property type="term" value="C:endoplasmic reticulum membrane"/>
    <property type="evidence" value="ECO:0007669"/>
    <property type="project" value="UniProtKB-SubCell"/>
</dbReference>
<dbReference type="Pfam" id="PF09320">
    <property type="entry name" value="DUF1977"/>
    <property type="match status" value="1"/>
</dbReference>
<keyword evidence="28" id="KW-1185">Reference proteome</keyword>
<evidence type="ECO:0000256" key="16">
    <source>
        <dbReference type="ARBA" id="ARBA00023136"/>
    </source>
</evidence>
<feature type="region of interest" description="Disordered" evidence="23">
    <location>
        <begin position="2584"/>
        <end position="2608"/>
    </location>
</feature>
<keyword evidence="7 20" id="KW-0547">Nucleotide-binding</keyword>
<sequence length="2815" mass="315766">MKTIKALYNCEFTAVPFPLSHRLTLKEVFDCEGKPRVDLLKAHLTKEGRVEEAVALRIVNEGAAILRQEKTMLDIEAPVTVCGDIHGQFFDLMKLFEVGGSPATTRYLFLGDYVDRGYFSIECVLYLWSLKILYPKTLFLLRGNHECRHLTEYFTFKQECKIKYSEQVYDSCMDAFDCLPLAALMNQQFLCVHGGLSPEIHTLDDIKKIDRFKEPPAFGPMCDLLWSDPLEDFGNEKTQEFFSHNTVRGCSYFYSYPAVCEFLQNNNLLSVIRAHEAQDAGYRMYRKSQTTGFPSLITIFSAPNYLDVYNNKAAVLKYENNVMNIRQFNCSPHPYWLPNFMDVFTWSLPFVGEKVTEMLVNVLSICSDDELMNDGDDQEILDANAAAARKEVIRNKIRAIGKMATMFKVLREESENVLTLKGLTPTGMLPSGVLSGGKQTLQSATTEAIEAIDTETEDGEAIRGFSPQHKIASFEEAKGLDRINERMPPRRVGVNHVGQSMGKMNMSEANGTEDNDNDNSNSHDLTTDTDIQHFYCGWQCNHPNYSPSNECCDIIPSTLSASVLQSNQSTTSPGNANSDNEVPTSSPRPPSPNVRSSAKIPVSPSQDTATGPVSGSTAAATATTSTYVTSPEGSTGTHTDIPPTQSPGKSLTMLAFGVMSLILILVIVMVVLVTVVSLRDRCSNSKEEGKKSSDSVVSESNVTSNGEKESITLVSMKNINTETDTDSPQVSSIHSTTLDFEEQELNRDLLNNKGLGNCLEELSTPISLLLWKFLQLSGGVVAPVICRCHTPRVLIDAIVRNGSSATTEESHIPPPRGFRSNEEDGDREEARRGGSEEKKTYTEDQCQGVLRIKKCKDFYEILGVPKDASDEDLKKAYRKLALKFHPDKNCAPGATDAFKAIGNAYAVLSNAEKRLQYDQYGEQAPCESAAHPSAHARHGHYRNFNRDFEADISPEELFNIFFGGRFPTGNIHVYTNRGATYSNFYQPRRRRAYERREEEVGENRSQQNTFTAFLQLLPVLVLILISVVTQLMATNPPYGLFYKPAMGLVVSRETQNMGVPYYVDKGFQKEYRGESLEELEKTIESDYIEHLQSSCWKEKQQKSDLANLAQLYRDDRLKAKAESLKLDNCDKLYRFTPVHNLKQSHSKLHYGQELSKDTRNKIVDLHQAGKTESAIARALKMKRGWVFQHDNDPKHTARATKEWLRKKHFKVLEWPSQSPDLNPIENLWRELKVRVAQRQPQNITALEEICMEEWAKIPATVIKWDMTREDTSQTYSTPELEKLERNTRPSISCSPSEQNTLSEGSCLRVLSRPLRLLALMPDSEVCMMSCVARNCWTCSRTSLCISRAMWNTSWSQLLYITAFWNISMMSRWNSAVLRIRPVSMFFLMEDRSMGLGWRREERERGVRREEHGRPLPQTGLPSPSAPPMAPGCRRPPIAWLCSSIIEEQDDEEEEGGRPLMPRGRGYPEGQLEERCEEECGAPEGSDSGGLKGPGSKRPDRAYPVSSHRDRAASTAAASKASKSAQARLCTTQPTGLSQGHEPCCSWCLRRGGEKMKLGKGNRGSITCKGERQAGRLRKRLGEPHPGGERTVTLGTLLGVFFTACLAGRGVGQRGETSLQLINPLCREPADYQILHCLHHLTFLTTLPSGERYRAISHPDKIMSSEYWEAQCYKKKREEQFWSPLFMTEVAKHSFSLTDHGSVGPMESNLCSADKEWRGRTESATPLSKGHHQASGTMKTKERSKQVRDKVVEKRLKRFGMGPQILKKLYSCTIESILTGCITAWYGNCLASDRKALQRVVRTAQYITGAKLPAIQDLYTRRCQRKALKIVKDSSHPSHRLFSLLPHGKRYRRGGLTPWTTRQQEAAIERFSRLAEEAARLRWSLVQREQKESVEARREELVAMALSMASPCGVLSDEEEGGMAVFESTAADIGGLVGQRLNKVTLPEISIISPGLEPRPSIREKALAKPGVIRQGSSEEGNTEKVKVFLRIRPLTEGEKERGEEQGCVCVQNEETLMLKAPKDSQNMKSAERGVAHGTHKFSFSQIFGPETKQQDFFESTMKEMVRDVLRGESRLLYTYGVTNSGKTYTIQGVGREAGLLPRALVSVFRKLQGRLYGAMDLKPVLYQEVRQLDAGEVRAEEIRKDCLLKEEDGMTSRMRGGTSTWDSGIGGHSITSHIATQLEDSDSVCLEPDSLSHSGGEELEEGVQFSVWVSFYEIYNEFLYDLLEAPPSLQPKKRAILRLSDDKQGNPYVKDLTWVQVHSAEEAWRVLRAGRRNQSFASTHLNHNSSRSHSIFSIRILHVHPEADQGQATRTSELAVCDLAGSERCKNQRNEERMKEANNINTSLHTLGRCIAALRHNQNNKSRPPQVVPFRDSKLTRVLQGFFCGRGRSSMVVNINPCASTYDETLQALKFSAIATQLVHGSSTKTRVAYILSLLREPQPHSNDSTLMEDDDDSDEDGDITMFDSDALLRAIEVLKREVQRQREEKEALEATVREQVFSEMMEVISGMEKDFSQTLETEKALMEERFEDKINNLQKSLKRYYNQEIEERDEQIEALTAGLEKRGGVSLAEPAPLPLFPPLALGGEAEGPTPRRSQRLASTTTGELSRVRAELLEKTQELRRVQGQLTPPEPSDALTNAADRKLGEGQKNLRQLRLDLQRLGLNLQSGERACCRNTGGERLRHALASADHTLAKQDQTLVELQNGLLLIKADLRRKAETLAQMGQMPPCGSASATPGSCQKRGCGAAGNAENQPPEKQSFFRSLLSQRTPSRNRQGRPREDQTTPYSRILRSRQQSPPPSPCPSGRYRVTKC</sequence>
<keyword evidence="16 24" id="KW-0472">Membrane</keyword>
<feature type="region of interest" description="Disordered" evidence="23">
    <location>
        <begin position="804"/>
        <end position="840"/>
    </location>
</feature>
<keyword evidence="11 20" id="KW-0067">ATP-binding</keyword>
<dbReference type="InterPro" id="IPR004843">
    <property type="entry name" value="Calcineurin-like_PHP"/>
</dbReference>
<dbReference type="EC" id="3.1.3.16" evidence="21"/>
<dbReference type="InterPro" id="IPR036869">
    <property type="entry name" value="J_dom_sf"/>
</dbReference>
<dbReference type="Gene3D" id="3.30.420.10">
    <property type="entry name" value="Ribonuclease H-like superfamily/Ribonuclease H"/>
    <property type="match status" value="1"/>
</dbReference>
<feature type="binding site" evidence="20">
    <location>
        <begin position="2080"/>
        <end position="2087"/>
    </location>
    <ligand>
        <name>ATP</name>
        <dbReference type="ChEBI" id="CHEBI:30616"/>
    </ligand>
</feature>
<evidence type="ECO:0000256" key="11">
    <source>
        <dbReference type="ARBA" id="ARBA00022840"/>
    </source>
</evidence>
<feature type="compositionally biased region" description="Low complexity" evidence="23">
    <location>
        <begin position="608"/>
        <end position="631"/>
    </location>
</feature>
<feature type="region of interest" description="Disordered" evidence="23">
    <location>
        <begin position="1721"/>
        <end position="1746"/>
    </location>
</feature>
<dbReference type="FunFam" id="1.10.287.110:FF:000004">
    <property type="entry name" value="DnaJ (Hsp40) homolog, subfamily B, member 14"/>
    <property type="match status" value="1"/>
</dbReference>
<feature type="transmembrane region" description="Helical" evidence="24">
    <location>
        <begin position="1012"/>
        <end position="1033"/>
    </location>
</feature>
<dbReference type="InterPro" id="IPR043360">
    <property type="entry name" value="PP2B"/>
</dbReference>
<gene>
    <name evidence="27" type="ORF">J4Q44_G00243980</name>
</gene>
<feature type="region of interest" description="Disordered" evidence="23">
    <location>
        <begin position="682"/>
        <end position="709"/>
    </location>
</feature>
<comment type="cofactor">
    <cofactor evidence="2">
        <name>Fe(3+)</name>
        <dbReference type="ChEBI" id="CHEBI:29034"/>
    </cofactor>
</comment>
<feature type="domain" description="Kinesin motor" evidence="25">
    <location>
        <begin position="1984"/>
        <end position="2422"/>
    </location>
</feature>
<keyword evidence="17" id="KW-0143">Chaperone</keyword>
<evidence type="ECO:0000256" key="20">
    <source>
        <dbReference type="PROSITE-ProRule" id="PRU00283"/>
    </source>
</evidence>
<feature type="compositionally biased region" description="Polar residues" evidence="23">
    <location>
        <begin position="564"/>
        <end position="581"/>
    </location>
</feature>
<dbReference type="InterPro" id="IPR001752">
    <property type="entry name" value="Kinesin_motor_dom"/>
</dbReference>
<evidence type="ECO:0000256" key="19">
    <source>
        <dbReference type="ARBA" id="ARBA00048336"/>
    </source>
</evidence>
<feature type="region of interest" description="Disordered" evidence="23">
    <location>
        <begin position="2728"/>
        <end position="2815"/>
    </location>
</feature>
<evidence type="ECO:0000256" key="13">
    <source>
        <dbReference type="ARBA" id="ARBA00022912"/>
    </source>
</evidence>
<evidence type="ECO:0000256" key="5">
    <source>
        <dbReference type="ARBA" id="ARBA00022692"/>
    </source>
</evidence>
<comment type="catalytic activity">
    <reaction evidence="19 21">
        <text>O-phospho-L-threonyl-[protein] + H2O = L-threonyl-[protein] + phosphate</text>
        <dbReference type="Rhea" id="RHEA:47004"/>
        <dbReference type="Rhea" id="RHEA-COMP:11060"/>
        <dbReference type="Rhea" id="RHEA-COMP:11605"/>
        <dbReference type="ChEBI" id="CHEBI:15377"/>
        <dbReference type="ChEBI" id="CHEBI:30013"/>
        <dbReference type="ChEBI" id="CHEBI:43474"/>
        <dbReference type="ChEBI" id="CHEBI:61977"/>
        <dbReference type="EC" id="3.1.3.16"/>
    </reaction>
</comment>
<evidence type="ECO:0000256" key="2">
    <source>
        <dbReference type="ARBA" id="ARBA00001965"/>
    </source>
</evidence>
<dbReference type="FunFam" id="3.40.850.10:FF:000095">
    <property type="entry name" value="Kinesin-like protein"/>
    <property type="match status" value="1"/>
</dbReference>
<feature type="compositionally biased region" description="Basic and acidic residues" evidence="23">
    <location>
        <begin position="682"/>
        <end position="693"/>
    </location>
</feature>
<dbReference type="GO" id="GO:0003676">
    <property type="term" value="F:nucleic acid binding"/>
    <property type="evidence" value="ECO:0007669"/>
    <property type="project" value="InterPro"/>
</dbReference>
<evidence type="ECO:0000256" key="21">
    <source>
        <dbReference type="RuleBase" id="RU004273"/>
    </source>
</evidence>
<feature type="compositionally biased region" description="Polar residues" evidence="23">
    <location>
        <begin position="2753"/>
        <end position="2776"/>
    </location>
</feature>
<evidence type="ECO:0000256" key="23">
    <source>
        <dbReference type="SAM" id="MobiDB-lite"/>
    </source>
</evidence>
<evidence type="ECO:0000256" key="17">
    <source>
        <dbReference type="ARBA" id="ARBA00023186"/>
    </source>
</evidence>
<feature type="compositionally biased region" description="Basic and acidic residues" evidence="23">
    <location>
        <begin position="828"/>
        <end position="840"/>
    </location>
</feature>
<name>A0AAN8L9T3_9TELE</name>
<dbReference type="InterPro" id="IPR018253">
    <property type="entry name" value="DnaJ_domain_CS"/>
</dbReference>
<evidence type="ECO:0000313" key="27">
    <source>
        <dbReference type="EMBL" id="KAK6305618.1"/>
    </source>
</evidence>
<evidence type="ECO:0000256" key="10">
    <source>
        <dbReference type="ARBA" id="ARBA00022833"/>
    </source>
</evidence>
<evidence type="ECO:0000256" key="15">
    <source>
        <dbReference type="ARBA" id="ARBA00023004"/>
    </source>
</evidence>
<feature type="compositionally biased region" description="Low complexity" evidence="23">
    <location>
        <begin position="2806"/>
        <end position="2815"/>
    </location>
</feature>
<keyword evidence="10" id="KW-0862">Zinc</keyword>
<dbReference type="Pfam" id="PF13358">
    <property type="entry name" value="DDE_3"/>
    <property type="match status" value="1"/>
</dbReference>
<dbReference type="InterPro" id="IPR001623">
    <property type="entry name" value="DnaJ_domain"/>
</dbReference>
<dbReference type="InterPro" id="IPR027417">
    <property type="entry name" value="P-loop_NTPase"/>
</dbReference>
<evidence type="ECO:0000256" key="8">
    <source>
        <dbReference type="ARBA" id="ARBA00022801"/>
    </source>
</evidence>
<keyword evidence="12" id="KW-0112">Calmodulin-binding</keyword>